<accession>A0A5N6TS11</accession>
<proteinExistence type="predicted"/>
<sequence>MPLYDAGKREAIIDIRQVQDIAASNSPQRKTSWHYSKQCVEPASAVISEFFRRIEDEEDSTIRGHYRYSI</sequence>
<evidence type="ECO:0000313" key="2">
    <source>
        <dbReference type="Proteomes" id="UP000325780"/>
    </source>
</evidence>
<keyword evidence="2" id="KW-1185">Reference proteome</keyword>
<protein>
    <submittedName>
        <fullName evidence="1">Uncharacterized protein</fullName>
    </submittedName>
</protein>
<gene>
    <name evidence="1" type="ORF">BDV25DRAFT_156880</name>
</gene>
<organism evidence="1 2">
    <name type="scientific">Aspergillus avenaceus</name>
    <dbReference type="NCBI Taxonomy" id="36643"/>
    <lineage>
        <taxon>Eukaryota</taxon>
        <taxon>Fungi</taxon>
        <taxon>Dikarya</taxon>
        <taxon>Ascomycota</taxon>
        <taxon>Pezizomycotina</taxon>
        <taxon>Eurotiomycetes</taxon>
        <taxon>Eurotiomycetidae</taxon>
        <taxon>Eurotiales</taxon>
        <taxon>Aspergillaceae</taxon>
        <taxon>Aspergillus</taxon>
        <taxon>Aspergillus subgen. Circumdati</taxon>
    </lineage>
</organism>
<dbReference type="AlphaFoldDB" id="A0A5N6TS11"/>
<dbReference type="EMBL" id="ML742133">
    <property type="protein sequence ID" value="KAE8149146.1"/>
    <property type="molecule type" value="Genomic_DNA"/>
</dbReference>
<evidence type="ECO:0000313" key="1">
    <source>
        <dbReference type="EMBL" id="KAE8149146.1"/>
    </source>
</evidence>
<dbReference type="Proteomes" id="UP000325780">
    <property type="component" value="Unassembled WGS sequence"/>
</dbReference>
<reference evidence="1 2" key="1">
    <citation type="submission" date="2019-04" db="EMBL/GenBank/DDBJ databases">
        <title>Friends and foes A comparative genomics study of 23 Aspergillus species from section Flavi.</title>
        <authorList>
            <consortium name="DOE Joint Genome Institute"/>
            <person name="Kjaerbolling I."/>
            <person name="Vesth T."/>
            <person name="Frisvad J.C."/>
            <person name="Nybo J.L."/>
            <person name="Theobald S."/>
            <person name="Kildgaard S."/>
            <person name="Isbrandt T."/>
            <person name="Kuo A."/>
            <person name="Sato A."/>
            <person name="Lyhne E.K."/>
            <person name="Kogle M.E."/>
            <person name="Wiebenga A."/>
            <person name="Kun R.S."/>
            <person name="Lubbers R.J."/>
            <person name="Makela M.R."/>
            <person name="Barry K."/>
            <person name="Chovatia M."/>
            <person name="Clum A."/>
            <person name="Daum C."/>
            <person name="Haridas S."/>
            <person name="He G."/>
            <person name="LaButti K."/>
            <person name="Lipzen A."/>
            <person name="Mondo S."/>
            <person name="Riley R."/>
            <person name="Salamov A."/>
            <person name="Simmons B.A."/>
            <person name="Magnuson J.K."/>
            <person name="Henrissat B."/>
            <person name="Mortensen U.H."/>
            <person name="Larsen T.O."/>
            <person name="Devries R.P."/>
            <person name="Grigoriev I.V."/>
            <person name="Machida M."/>
            <person name="Baker S.E."/>
            <person name="Andersen M.R."/>
        </authorList>
    </citation>
    <scope>NUCLEOTIDE SEQUENCE [LARGE SCALE GENOMIC DNA]</scope>
    <source>
        <strain evidence="1 2">IBT 18842</strain>
    </source>
</reference>
<name>A0A5N6TS11_ASPAV</name>